<dbReference type="InterPro" id="IPR003313">
    <property type="entry name" value="AraC-bd"/>
</dbReference>
<dbReference type="FunFam" id="1.10.10.60:FF:000132">
    <property type="entry name" value="AraC family transcriptional regulator"/>
    <property type="match status" value="1"/>
</dbReference>
<dbReference type="Gene3D" id="1.10.10.60">
    <property type="entry name" value="Homeodomain-like"/>
    <property type="match status" value="1"/>
</dbReference>
<dbReference type="Pfam" id="PF02311">
    <property type="entry name" value="AraC_binding"/>
    <property type="match status" value="1"/>
</dbReference>
<organism evidence="7 8">
    <name type="scientific">Inhella proteolytica</name>
    <dbReference type="NCBI Taxonomy" id="2795029"/>
    <lineage>
        <taxon>Bacteria</taxon>
        <taxon>Pseudomonadati</taxon>
        <taxon>Pseudomonadota</taxon>
        <taxon>Betaproteobacteria</taxon>
        <taxon>Burkholderiales</taxon>
        <taxon>Sphaerotilaceae</taxon>
        <taxon>Inhella</taxon>
    </lineage>
</organism>
<keyword evidence="1" id="KW-0678">Repressor</keyword>
<dbReference type="PROSITE" id="PS01124">
    <property type="entry name" value="HTH_ARAC_FAMILY_2"/>
    <property type="match status" value="1"/>
</dbReference>
<accession>A0A931NHG6</accession>
<dbReference type="SMART" id="SM00342">
    <property type="entry name" value="HTH_ARAC"/>
    <property type="match status" value="1"/>
</dbReference>
<evidence type="ECO:0000256" key="4">
    <source>
        <dbReference type="ARBA" id="ARBA00023163"/>
    </source>
</evidence>
<dbReference type="SUPFAM" id="SSF51182">
    <property type="entry name" value="RmlC-like cupins"/>
    <property type="match status" value="1"/>
</dbReference>
<evidence type="ECO:0000259" key="6">
    <source>
        <dbReference type="PROSITE" id="PS01124"/>
    </source>
</evidence>
<dbReference type="Pfam" id="PF12833">
    <property type="entry name" value="HTH_18"/>
    <property type="match status" value="1"/>
</dbReference>
<evidence type="ECO:0000313" key="8">
    <source>
        <dbReference type="Proteomes" id="UP000613266"/>
    </source>
</evidence>
<feature type="domain" description="HTH araC/xylS-type" evidence="6">
    <location>
        <begin position="177"/>
        <end position="274"/>
    </location>
</feature>
<keyword evidence="2" id="KW-0805">Transcription regulation</keyword>
<dbReference type="InterPro" id="IPR011051">
    <property type="entry name" value="RmlC_Cupin_sf"/>
</dbReference>
<dbReference type="CDD" id="cd06124">
    <property type="entry name" value="cupin_NimR-like_N"/>
    <property type="match status" value="1"/>
</dbReference>
<name>A0A931NHG6_9BURK</name>
<keyword evidence="8" id="KW-1185">Reference proteome</keyword>
<keyword evidence="4" id="KW-0804">Transcription</keyword>
<proteinExistence type="predicted"/>
<evidence type="ECO:0000256" key="3">
    <source>
        <dbReference type="ARBA" id="ARBA00023125"/>
    </source>
</evidence>
<keyword evidence="3" id="KW-0238">DNA-binding</keyword>
<dbReference type="Proteomes" id="UP000613266">
    <property type="component" value="Unassembled WGS sequence"/>
</dbReference>
<feature type="compositionally biased region" description="Basic residues" evidence="5">
    <location>
        <begin position="1"/>
        <end position="11"/>
    </location>
</feature>
<dbReference type="AlphaFoldDB" id="A0A931NHG6"/>
<sequence>MSQKKPRRRVLPPHDPQRYAPSPAHPVRAKARLMAHDMDIQPHQHDWGQLVLSMAGAVRVEAEQAGQTHAFIVPPARAVWIPAGVVHAVRAIEQAELRTAYLHAGCGLAATRGFERCRVLEVSPLLRELQRELTPLSEPDAPGDPREPLLVALLVAELQRAAPVALGLALPQDKRLRRVCEALLEHPQQDQELRHWAGEVGASERTLARLFRQELGTSYRHWRQQLLLAQALSLAARKRPLASIAAELGYANPSAFSAMVKRTVGMSPREFFALA</sequence>
<evidence type="ECO:0000256" key="5">
    <source>
        <dbReference type="SAM" id="MobiDB-lite"/>
    </source>
</evidence>
<dbReference type="PROSITE" id="PS00041">
    <property type="entry name" value="HTH_ARAC_FAMILY_1"/>
    <property type="match status" value="1"/>
</dbReference>
<dbReference type="EMBL" id="JAEDAK010000008">
    <property type="protein sequence ID" value="MBH9577728.1"/>
    <property type="molecule type" value="Genomic_DNA"/>
</dbReference>
<dbReference type="Gene3D" id="2.60.120.10">
    <property type="entry name" value="Jelly Rolls"/>
    <property type="match status" value="1"/>
</dbReference>
<evidence type="ECO:0000256" key="2">
    <source>
        <dbReference type="ARBA" id="ARBA00023015"/>
    </source>
</evidence>
<dbReference type="PANTHER" id="PTHR11019">
    <property type="entry name" value="HTH-TYPE TRANSCRIPTIONAL REGULATOR NIMR"/>
    <property type="match status" value="1"/>
</dbReference>
<gene>
    <name evidence="7" type="ORF">I7X39_12530</name>
</gene>
<dbReference type="InterPro" id="IPR018062">
    <property type="entry name" value="HTH_AraC-typ_CS"/>
</dbReference>
<dbReference type="InterPro" id="IPR009057">
    <property type="entry name" value="Homeodomain-like_sf"/>
</dbReference>
<reference evidence="7" key="1">
    <citation type="submission" date="2020-12" db="EMBL/GenBank/DDBJ databases">
        <title>The genome sequence of Inhella sp. 1Y17.</title>
        <authorList>
            <person name="Liu Y."/>
        </authorList>
    </citation>
    <scope>NUCLEOTIDE SEQUENCE</scope>
    <source>
        <strain evidence="7">1Y17</strain>
    </source>
</reference>
<evidence type="ECO:0000313" key="7">
    <source>
        <dbReference type="EMBL" id="MBH9577728.1"/>
    </source>
</evidence>
<comment type="caution">
    <text evidence="7">The sequence shown here is derived from an EMBL/GenBank/DDBJ whole genome shotgun (WGS) entry which is preliminary data.</text>
</comment>
<dbReference type="GO" id="GO:0043565">
    <property type="term" value="F:sequence-specific DNA binding"/>
    <property type="evidence" value="ECO:0007669"/>
    <property type="project" value="InterPro"/>
</dbReference>
<dbReference type="InterPro" id="IPR018060">
    <property type="entry name" value="HTH_AraC"/>
</dbReference>
<dbReference type="RefSeq" id="WP_198111504.1">
    <property type="nucleotide sequence ID" value="NZ_JAEDAK010000008.1"/>
</dbReference>
<dbReference type="SUPFAM" id="SSF46689">
    <property type="entry name" value="Homeodomain-like"/>
    <property type="match status" value="1"/>
</dbReference>
<evidence type="ECO:0000256" key="1">
    <source>
        <dbReference type="ARBA" id="ARBA00022491"/>
    </source>
</evidence>
<feature type="region of interest" description="Disordered" evidence="5">
    <location>
        <begin position="1"/>
        <end position="25"/>
    </location>
</feature>
<dbReference type="GO" id="GO:0003700">
    <property type="term" value="F:DNA-binding transcription factor activity"/>
    <property type="evidence" value="ECO:0007669"/>
    <property type="project" value="InterPro"/>
</dbReference>
<protein>
    <submittedName>
        <fullName evidence="7">Helix-turn-helix transcriptional regulator</fullName>
    </submittedName>
</protein>
<dbReference type="InterPro" id="IPR014710">
    <property type="entry name" value="RmlC-like_jellyroll"/>
</dbReference>
<dbReference type="PANTHER" id="PTHR11019:SF159">
    <property type="entry name" value="TRANSCRIPTIONAL REGULATOR-RELATED"/>
    <property type="match status" value="1"/>
</dbReference>